<dbReference type="EMBL" id="CP022163">
    <property type="protein sequence ID" value="ATB31366.1"/>
    <property type="molecule type" value="Genomic_DNA"/>
</dbReference>
<keyword evidence="3" id="KW-1185">Reference proteome</keyword>
<accession>A0A250IKC0</accession>
<dbReference type="SUPFAM" id="SSF49464">
    <property type="entry name" value="Carboxypeptidase regulatory domain-like"/>
    <property type="match status" value="2"/>
</dbReference>
<evidence type="ECO:0000313" key="2">
    <source>
        <dbReference type="EMBL" id="ATB31366.1"/>
    </source>
</evidence>
<organism evidence="2 3">
    <name type="scientific">Melittangium boletus DSM 14713</name>
    <dbReference type="NCBI Taxonomy" id="1294270"/>
    <lineage>
        <taxon>Bacteria</taxon>
        <taxon>Pseudomonadati</taxon>
        <taxon>Myxococcota</taxon>
        <taxon>Myxococcia</taxon>
        <taxon>Myxococcales</taxon>
        <taxon>Cystobacterineae</taxon>
        <taxon>Archangiaceae</taxon>
        <taxon>Melittangium</taxon>
    </lineage>
</organism>
<sequence>MRGRLIAVAILGALALALLGVWRLVEPGTGEDALRVQRGEPVPGASEPPLPGSRERTGPTPASAPERALSEADGILEVRLLAGERPVPGAQARLYWRGARDPNLGEFSWRRMGEGRTDGQGRVQLAAGPGNYLVSVRADGHAPLLRHVVRPLGEARTRIELRLEPGLTLEGRTVVHGTKEPLPLVQLVLTPRAPELAAWLTPDAPDEECVHASSDTRGNFRVDGLAPGTYQLEARTPGYARTVLHRVKVPSTEPLEVALRLAGVIEGFVVDARGAPATGAEVLVSGKTAQQLTTGEGGGFSGEVEAGTYTVTARRGEEAAALREPLVVSAGRTVRGVRLQLGPGAVLEGRVWARATGAPVADAHVDISPLGGNGDLGRASTDGEGRFSVSGLAPGAYDVVVGAPGFSSVLRRGVTVDATERFPLDVVLASTGRVEGWVRDTEGRPVVSARVLTAPSTDVLETSPVEARTDAEGHYQLEGLKPGYQRLIARREGATQGIIRPAEVSESGTARVDFTLEETGIVEGVVRGRLPEAPLEATAHRTEGGGPGWGERSGAPVDPGGTFRMELPPGTYVMGLWAFRPAARIERVQVRAGETTRVELTWDEEPHTGSVGGVVLEPDGQPSPGAIALLYAEGQESSLLGVSLADEEGHFHIDLPVGSQDTERLRVHAFNGGRRGRVSGVRPGTEGVGVKLEPGATLRGRVVRQGRPVQGFTLTFDADRHEPLAQPPGPWEFPGERFEMRDVPAGPATLVVRTVDGARGVAQVAPRAGTTTEVDISVDNEVP</sequence>
<dbReference type="Proteomes" id="UP000217289">
    <property type="component" value="Chromosome"/>
</dbReference>
<evidence type="ECO:0000313" key="3">
    <source>
        <dbReference type="Proteomes" id="UP000217289"/>
    </source>
</evidence>
<proteinExistence type="predicted"/>
<dbReference type="SUPFAM" id="SSF49452">
    <property type="entry name" value="Starch-binding domain-like"/>
    <property type="match status" value="4"/>
</dbReference>
<reference evidence="2 3" key="1">
    <citation type="submission" date="2017-06" db="EMBL/GenBank/DDBJ databases">
        <authorList>
            <person name="Kim H.J."/>
            <person name="Triplett B.A."/>
        </authorList>
    </citation>
    <scope>NUCLEOTIDE SEQUENCE [LARGE SCALE GENOMIC DNA]</scope>
    <source>
        <strain evidence="2 3">DSM 14713</strain>
    </source>
</reference>
<protein>
    <recommendedName>
        <fullName evidence="4">Carboxypeptidase regulatory-like domain-containing protein</fullName>
    </recommendedName>
</protein>
<dbReference type="InterPro" id="IPR008969">
    <property type="entry name" value="CarboxyPept-like_regulatory"/>
</dbReference>
<feature type="region of interest" description="Disordered" evidence="1">
    <location>
        <begin position="34"/>
        <end position="67"/>
    </location>
</feature>
<evidence type="ECO:0000256" key="1">
    <source>
        <dbReference type="SAM" id="MobiDB-lite"/>
    </source>
</evidence>
<evidence type="ECO:0008006" key="4">
    <source>
        <dbReference type="Google" id="ProtNLM"/>
    </source>
</evidence>
<dbReference type="KEGG" id="mbd:MEBOL_004828"/>
<name>A0A250IKC0_9BACT</name>
<dbReference type="OrthoDB" id="5491003at2"/>
<dbReference type="Pfam" id="PF13620">
    <property type="entry name" value="CarboxypepD_reg"/>
    <property type="match status" value="4"/>
</dbReference>
<dbReference type="InterPro" id="IPR013784">
    <property type="entry name" value="Carb-bd-like_fold"/>
</dbReference>
<dbReference type="AlphaFoldDB" id="A0A250IKC0"/>
<gene>
    <name evidence="2" type="ORF">MEBOL_004828</name>
</gene>
<dbReference type="GO" id="GO:0030246">
    <property type="term" value="F:carbohydrate binding"/>
    <property type="evidence" value="ECO:0007669"/>
    <property type="project" value="InterPro"/>
</dbReference>
<dbReference type="RefSeq" id="WP_095979706.1">
    <property type="nucleotide sequence ID" value="NZ_CP022163.1"/>
</dbReference>
<dbReference type="Gene3D" id="2.60.40.1120">
    <property type="entry name" value="Carboxypeptidase-like, regulatory domain"/>
    <property type="match status" value="4"/>
</dbReference>